<reference evidence="3" key="1">
    <citation type="submission" date="2016-11" db="EMBL/GenBank/DDBJ databases">
        <authorList>
            <person name="Varghese N."/>
            <person name="Submissions S."/>
        </authorList>
    </citation>
    <scope>NUCLEOTIDE SEQUENCE [LARGE SCALE GENOMIC DNA]</scope>
    <source>
        <strain evidence="3">DSM 17659</strain>
    </source>
</reference>
<evidence type="ECO:0000256" key="1">
    <source>
        <dbReference type="SAM" id="SignalP"/>
    </source>
</evidence>
<feature type="chain" id="PRO_5009910908" description="DUF4835 domain-containing protein" evidence="1">
    <location>
        <begin position="19"/>
        <end position="294"/>
    </location>
</feature>
<proteinExistence type="predicted"/>
<organism evidence="2 3">
    <name type="scientific">Flavobacterium micromati</name>
    <dbReference type="NCBI Taxonomy" id="229205"/>
    <lineage>
        <taxon>Bacteria</taxon>
        <taxon>Pseudomonadati</taxon>
        <taxon>Bacteroidota</taxon>
        <taxon>Flavobacteriia</taxon>
        <taxon>Flavobacteriales</taxon>
        <taxon>Flavobacteriaceae</taxon>
        <taxon>Flavobacterium</taxon>
    </lineage>
</organism>
<dbReference type="AlphaFoldDB" id="A0A1M5HTW2"/>
<name>A0A1M5HTW2_9FLAO</name>
<dbReference type="EMBL" id="FQWF01000003">
    <property type="protein sequence ID" value="SHG19386.1"/>
    <property type="molecule type" value="Genomic_DNA"/>
</dbReference>
<accession>A0A1M5HTW2</accession>
<sequence>MNKLFTFFLLFVFGILQAQQLNCTVTVDSQRLNATNQQVFRTLETSITEFVNKTDWTGATVKQNEKVNCSMYITIVSNSSDQFTATIQVQSSRPIYNSSYASPIFNYNDKDFSFRYVEFENLVFNPASFDSNLVSILAFYSYVILGFDADTFVLEAGNPHFEIAQNISNVAQQGGSKGWSQADGLQSRFFLINDLLSPTFKQIRTTMFEFHTGLDLMTKDLKSSKEKIKGSLANLNLLNNSRPNAYLTRVFFDAKSDEIVSIFSGGPSITVSDLTDNLNRISPLNSTKWAAIKF</sequence>
<dbReference type="RefSeq" id="WP_073017605.1">
    <property type="nucleotide sequence ID" value="NZ_FQWF01000003.1"/>
</dbReference>
<dbReference type="OrthoDB" id="9773381at2"/>
<keyword evidence="1" id="KW-0732">Signal</keyword>
<keyword evidence="3" id="KW-1185">Reference proteome</keyword>
<protein>
    <recommendedName>
        <fullName evidence="4">DUF4835 domain-containing protein</fullName>
    </recommendedName>
</protein>
<dbReference type="Pfam" id="PF16119">
    <property type="entry name" value="DUF4835"/>
    <property type="match status" value="1"/>
</dbReference>
<evidence type="ECO:0000313" key="3">
    <source>
        <dbReference type="Proteomes" id="UP000184020"/>
    </source>
</evidence>
<evidence type="ECO:0000313" key="2">
    <source>
        <dbReference type="EMBL" id="SHG19386.1"/>
    </source>
</evidence>
<feature type="signal peptide" evidence="1">
    <location>
        <begin position="1"/>
        <end position="18"/>
    </location>
</feature>
<dbReference type="STRING" id="229205.SAMN05444372_103121"/>
<dbReference type="Proteomes" id="UP000184020">
    <property type="component" value="Unassembled WGS sequence"/>
</dbReference>
<gene>
    <name evidence="2" type="ORF">SAMN05444372_103121</name>
</gene>
<dbReference type="InterPro" id="IPR032274">
    <property type="entry name" value="DUF4835"/>
</dbReference>
<evidence type="ECO:0008006" key="4">
    <source>
        <dbReference type="Google" id="ProtNLM"/>
    </source>
</evidence>